<sequence length="441" mass="49350">MYNLIMAAVDSDWNAPIGVEMEATFDLSRFLEYTEETLAQIFKPVSDTSLQFLSQLPAVFMSELDRNEQGQNIIRIRIGRVWDVGLAGRSLTYRFRIERDYGTIPVADRKTIEAAFELGRFELTRTHWAIKNADLFSALTAAGLASPVVAPTVIPPPPSPPAAEYPIVHTVEDFLGHVLGLPKGPDEEIFYRGHANRSYKLEPSLFRTNPAGEFKHLRQEDILVRELLTAHANDFAADPYMLDRLVRMQHFGLPTRLLDVSSNPLVALYFACSGAGVDGEVIMLKTKSSDVQFYDSDKVSCIANLCLMSDAEKNRMDTKSDIATFASTTAGEKLLNFVRREKPYFTARILPSDLQRILFVRGRNLHERIQAQSGAFLLFGKDAILEETGHSSLNVQRVVVRNKGSILDQLDRLNIKSSTIYPGIDKTATDIARKHEVKSGV</sequence>
<keyword evidence="3" id="KW-1185">Reference proteome</keyword>
<accession>A0A7W7YZ31</accession>
<dbReference type="Proteomes" id="UP000535406">
    <property type="component" value="Unassembled WGS sequence"/>
</dbReference>
<name>A0A7W7YZ31_9HYPH</name>
<gene>
    <name evidence="2" type="ORF">HNQ66_004424</name>
</gene>
<dbReference type="EMBL" id="JACHIK010000025">
    <property type="protein sequence ID" value="MBB5044996.1"/>
    <property type="molecule type" value="Genomic_DNA"/>
</dbReference>
<evidence type="ECO:0000313" key="2">
    <source>
        <dbReference type="EMBL" id="MBB5044996.1"/>
    </source>
</evidence>
<reference evidence="2 3" key="1">
    <citation type="submission" date="2020-08" db="EMBL/GenBank/DDBJ databases">
        <title>Genomic Encyclopedia of Type Strains, Phase IV (KMG-IV): sequencing the most valuable type-strain genomes for metagenomic binning, comparative biology and taxonomic classification.</title>
        <authorList>
            <person name="Goeker M."/>
        </authorList>
    </citation>
    <scope>NUCLEOTIDE SEQUENCE [LARGE SCALE GENOMIC DNA]</scope>
    <source>
        <strain evidence="2 3">DSM 21319</strain>
    </source>
</reference>
<evidence type="ECO:0000259" key="1">
    <source>
        <dbReference type="SMART" id="SM00901"/>
    </source>
</evidence>
<dbReference type="Pfam" id="PF08867">
    <property type="entry name" value="FRG"/>
    <property type="match status" value="1"/>
</dbReference>
<dbReference type="AlphaFoldDB" id="A0A7W7YZ31"/>
<dbReference type="InterPro" id="IPR014966">
    <property type="entry name" value="FRG-dom"/>
</dbReference>
<organism evidence="2 3">
    <name type="scientific">Shinella fusca</name>
    <dbReference type="NCBI Taxonomy" id="544480"/>
    <lineage>
        <taxon>Bacteria</taxon>
        <taxon>Pseudomonadati</taxon>
        <taxon>Pseudomonadota</taxon>
        <taxon>Alphaproteobacteria</taxon>
        <taxon>Hyphomicrobiales</taxon>
        <taxon>Rhizobiaceae</taxon>
        <taxon>Shinella</taxon>
    </lineage>
</organism>
<dbReference type="SMART" id="SM00901">
    <property type="entry name" value="FRG"/>
    <property type="match status" value="1"/>
</dbReference>
<proteinExistence type="predicted"/>
<evidence type="ECO:0000313" key="3">
    <source>
        <dbReference type="Proteomes" id="UP000535406"/>
    </source>
</evidence>
<dbReference type="RefSeq" id="WP_246434377.1">
    <property type="nucleotide sequence ID" value="NZ_JACHIK010000025.1"/>
</dbReference>
<protein>
    <recommendedName>
        <fullName evidence="1">FRG domain-containing protein</fullName>
    </recommendedName>
</protein>
<feature type="domain" description="FRG" evidence="1">
    <location>
        <begin position="185"/>
        <end position="282"/>
    </location>
</feature>
<comment type="caution">
    <text evidence="2">The sequence shown here is derived from an EMBL/GenBank/DDBJ whole genome shotgun (WGS) entry which is preliminary data.</text>
</comment>